<name>X0W0D1_9ZZZZ</name>
<protein>
    <submittedName>
        <fullName evidence="1">Uncharacterized protein</fullName>
    </submittedName>
</protein>
<feature type="non-terminal residue" evidence="1">
    <location>
        <position position="1"/>
    </location>
</feature>
<dbReference type="InterPro" id="IPR009003">
    <property type="entry name" value="Peptidase_S1_PA"/>
</dbReference>
<reference evidence="1" key="1">
    <citation type="journal article" date="2014" name="Front. Microbiol.">
        <title>High frequency of phylogenetically diverse reductive dehalogenase-homologous genes in deep subseafloor sedimentary metagenomes.</title>
        <authorList>
            <person name="Kawai M."/>
            <person name="Futagami T."/>
            <person name="Toyoda A."/>
            <person name="Takaki Y."/>
            <person name="Nishi S."/>
            <person name="Hori S."/>
            <person name="Arai W."/>
            <person name="Tsubouchi T."/>
            <person name="Morono Y."/>
            <person name="Uchiyama I."/>
            <person name="Ito T."/>
            <person name="Fujiyama A."/>
            <person name="Inagaki F."/>
            <person name="Takami H."/>
        </authorList>
    </citation>
    <scope>NUCLEOTIDE SEQUENCE</scope>
    <source>
        <strain evidence="1">Expedition CK06-06</strain>
    </source>
</reference>
<dbReference type="AlphaFoldDB" id="X0W0D1"/>
<evidence type="ECO:0000313" key="1">
    <source>
        <dbReference type="EMBL" id="GAG06201.1"/>
    </source>
</evidence>
<dbReference type="Pfam" id="PF13365">
    <property type="entry name" value="Trypsin_2"/>
    <property type="match status" value="1"/>
</dbReference>
<proteinExistence type="predicted"/>
<organism evidence="1">
    <name type="scientific">marine sediment metagenome</name>
    <dbReference type="NCBI Taxonomy" id="412755"/>
    <lineage>
        <taxon>unclassified sequences</taxon>
        <taxon>metagenomes</taxon>
        <taxon>ecological metagenomes</taxon>
    </lineage>
</organism>
<comment type="caution">
    <text evidence="1">The sequence shown here is derived from an EMBL/GenBank/DDBJ whole genome shotgun (WGS) entry which is preliminary data.</text>
</comment>
<accession>X0W0D1</accession>
<dbReference type="SUPFAM" id="SSF50494">
    <property type="entry name" value="Trypsin-like serine proteases"/>
    <property type="match status" value="1"/>
</dbReference>
<sequence length="189" mass="21268">NEIPGDGDLEIVVRDKKRDLALLTKKTLNDPFQRIKPFKYPLGESSNLELGSFVYIIGYPMGHKMITKGIVSNTRDNKSDSFLIDALFNRGFSGGIILAIKDGVPNFELVGMAKSVSAKNQYFLTPAPLNGQLEYEPNFPYSGDVHVKKFEDINYGITYTISTDEIIDFLKENKALLLQKGFNFNYLTQ</sequence>
<dbReference type="Gene3D" id="2.40.10.120">
    <property type="match status" value="1"/>
</dbReference>
<gene>
    <name evidence="1" type="ORF">S01H1_42367</name>
</gene>
<dbReference type="EMBL" id="BARS01026939">
    <property type="protein sequence ID" value="GAG06201.1"/>
    <property type="molecule type" value="Genomic_DNA"/>
</dbReference>